<dbReference type="Proteomes" id="UP000028073">
    <property type="component" value="Unassembled WGS sequence"/>
</dbReference>
<evidence type="ECO:0000313" key="3">
    <source>
        <dbReference type="Proteomes" id="UP000028073"/>
    </source>
</evidence>
<feature type="signal peptide" evidence="1">
    <location>
        <begin position="1"/>
        <end position="24"/>
    </location>
</feature>
<evidence type="ECO:0000256" key="1">
    <source>
        <dbReference type="SAM" id="SignalP"/>
    </source>
</evidence>
<accession>A0A081MYK8</accession>
<organism evidence="2 3">
    <name type="scientific">Endozoicomonas numazuensis</name>
    <dbReference type="NCBI Taxonomy" id="1137799"/>
    <lineage>
        <taxon>Bacteria</taxon>
        <taxon>Pseudomonadati</taxon>
        <taxon>Pseudomonadota</taxon>
        <taxon>Gammaproteobacteria</taxon>
        <taxon>Oceanospirillales</taxon>
        <taxon>Endozoicomonadaceae</taxon>
        <taxon>Endozoicomonas</taxon>
    </lineage>
</organism>
<dbReference type="AlphaFoldDB" id="A0A081MYK8"/>
<name>A0A081MYK8_9GAMM</name>
<proteinExistence type="predicted"/>
<comment type="caution">
    <text evidence="2">The sequence shown here is derived from an EMBL/GenBank/DDBJ whole genome shotgun (WGS) entry which is preliminary data.</text>
</comment>
<keyword evidence="1" id="KW-0732">Signal</keyword>
<keyword evidence="3" id="KW-1185">Reference proteome</keyword>
<dbReference type="EMBL" id="JOKH01000021">
    <property type="protein sequence ID" value="KEQ11281.1"/>
    <property type="molecule type" value="Genomic_DNA"/>
</dbReference>
<feature type="chain" id="PRO_5001760415" evidence="1">
    <location>
        <begin position="25"/>
        <end position="328"/>
    </location>
</feature>
<evidence type="ECO:0000313" key="2">
    <source>
        <dbReference type="EMBL" id="KEQ11281.1"/>
    </source>
</evidence>
<sequence length="328" mass="36548">MKLLAILIVKASICALFFSTRALSLQFSSLPDCHRAPFTAESIKPDAVFVSSEKQQLIDPRVSSQLIIPDLPCPEINSTVTVELTQLGEQEQVISQQLVDTRAHSFLAIDTSGLDISSQIQIENEQEAPFPSSSWRHTAYLSFNAGTHRYRLRLAGDLDGFPDILLSKNEKLLNSAKSYEVVVLKEHIHLIQKRHSDPLINPPNTTSTNYHISAGTAVGMINSYVIAFAVGEIMWGLGSLRTPNNTPLSWRIALRAIKVFSYGLTLGFTALQDIVIYSANFCTKGYCLSCGFIPIPWYNYNQREIEGSVYTNPMYQPKIQQPLPTIPE</sequence>
<reference evidence="2 3" key="1">
    <citation type="submission" date="2014-06" db="EMBL/GenBank/DDBJ databases">
        <title>Whole Genome Sequences of Three Symbiotic Endozoicomonas Bacteria.</title>
        <authorList>
            <person name="Neave M.J."/>
            <person name="Apprill A."/>
            <person name="Voolstra C.R."/>
        </authorList>
    </citation>
    <scope>NUCLEOTIDE SEQUENCE [LARGE SCALE GENOMIC DNA]</scope>
    <source>
        <strain evidence="2 3">DSM 25634</strain>
    </source>
</reference>
<gene>
    <name evidence="2" type="ORF">GZ78_29205</name>
</gene>
<protein>
    <submittedName>
        <fullName evidence="2">Uncharacterized protein</fullName>
    </submittedName>
</protein>
<dbReference type="RefSeq" id="WP_034843422.1">
    <property type="nucleotide sequence ID" value="NZ_JOKH01000021.1"/>
</dbReference>